<reference evidence="2" key="2">
    <citation type="submission" date="2014-03" db="EMBL/GenBank/DDBJ databases">
        <authorList>
            <person name="Genoscope - CEA"/>
        </authorList>
    </citation>
    <scope>NUCLEOTIDE SEQUENCE</scope>
</reference>
<dbReference type="Pfam" id="PF12796">
    <property type="entry name" value="Ank_2"/>
    <property type="match status" value="2"/>
</dbReference>
<dbReference type="InterPro" id="IPR002110">
    <property type="entry name" value="Ankyrin_rpt"/>
</dbReference>
<dbReference type="Gene3D" id="1.25.40.20">
    <property type="entry name" value="Ankyrin repeat-containing domain"/>
    <property type="match status" value="3"/>
</dbReference>
<dbReference type="PANTHER" id="PTHR24116:SF2">
    <property type="entry name" value="KINASE D-INTERACTING SUBSTRATE OF 220 KDA B"/>
    <property type="match status" value="1"/>
</dbReference>
<dbReference type="AlphaFoldDB" id="A0A060YGN7"/>
<gene>
    <name evidence="2" type="ORF">GSONMT00014969001</name>
</gene>
<name>A0A060YGN7_ONCMY</name>
<dbReference type="InterPro" id="IPR036770">
    <property type="entry name" value="Ankyrin_rpt-contain_sf"/>
</dbReference>
<dbReference type="FunFam" id="1.25.40.20:FF:000081">
    <property type="entry name" value="Kinase D-interacting substrate of 220 kDa"/>
    <property type="match status" value="1"/>
</dbReference>
<sequence>MDTTTSIKMTTLAIQNLFSYVEEENLAALKAHLDKFKEVDGRSDNGQTPLMLASEQGSIEIVQELIRRGANVNLDDVDCWSALICAAKEGHVDVVKELLESSAYMEHRDMGGWTALMWTAYKGRVEVTKVLLDNGANPNTTGQQYSVYPIIWAAGRGHAEIVQVLLENGAKVNCSDKYGTTPLIWAARKGHFDCVMHLLENGADVDQEGAVCLQSTPVVTNLF</sequence>
<dbReference type="PANTHER" id="PTHR24116">
    <property type="entry name" value="KINASE D-INTERACTING SUBSTRATE OF 220 KDA"/>
    <property type="match status" value="1"/>
</dbReference>
<organism evidence="2 3">
    <name type="scientific">Oncorhynchus mykiss</name>
    <name type="common">Rainbow trout</name>
    <name type="synonym">Salmo gairdneri</name>
    <dbReference type="NCBI Taxonomy" id="8022"/>
    <lineage>
        <taxon>Eukaryota</taxon>
        <taxon>Metazoa</taxon>
        <taxon>Chordata</taxon>
        <taxon>Craniata</taxon>
        <taxon>Vertebrata</taxon>
        <taxon>Euteleostomi</taxon>
        <taxon>Actinopterygii</taxon>
        <taxon>Neopterygii</taxon>
        <taxon>Teleostei</taxon>
        <taxon>Protacanthopterygii</taxon>
        <taxon>Salmoniformes</taxon>
        <taxon>Salmonidae</taxon>
        <taxon>Salmoninae</taxon>
        <taxon>Oncorhynchus</taxon>
    </lineage>
</organism>
<dbReference type="Proteomes" id="UP000193380">
    <property type="component" value="Unassembled WGS sequence"/>
</dbReference>
<accession>A0A060YGN7</accession>
<dbReference type="SUPFAM" id="SSF48403">
    <property type="entry name" value="Ankyrin repeat"/>
    <property type="match status" value="1"/>
</dbReference>
<feature type="repeat" description="ANK" evidence="1">
    <location>
        <begin position="178"/>
        <end position="210"/>
    </location>
</feature>
<dbReference type="PROSITE" id="PS50297">
    <property type="entry name" value="ANK_REP_REGION"/>
    <property type="match status" value="4"/>
</dbReference>
<dbReference type="SMART" id="SM00248">
    <property type="entry name" value="ANK"/>
    <property type="match status" value="5"/>
</dbReference>
<proteinExistence type="predicted"/>
<dbReference type="FunFam" id="1.25.40.20:FF:000047">
    <property type="entry name" value="Kinase D-interacting substrate of 220 kDa B"/>
    <property type="match status" value="1"/>
</dbReference>
<feature type="repeat" description="ANK" evidence="1">
    <location>
        <begin position="145"/>
        <end position="177"/>
    </location>
</feature>
<dbReference type="GO" id="GO:0030165">
    <property type="term" value="F:PDZ domain binding"/>
    <property type="evidence" value="ECO:0007669"/>
    <property type="project" value="TreeGrafter"/>
</dbReference>
<evidence type="ECO:0000313" key="2">
    <source>
        <dbReference type="EMBL" id="CDQ91083.1"/>
    </source>
</evidence>
<dbReference type="GO" id="GO:0019887">
    <property type="term" value="F:protein kinase regulator activity"/>
    <property type="evidence" value="ECO:0007669"/>
    <property type="project" value="TreeGrafter"/>
</dbReference>
<keyword evidence="1" id="KW-0040">ANK repeat</keyword>
<evidence type="ECO:0000256" key="1">
    <source>
        <dbReference type="PROSITE-ProRule" id="PRU00023"/>
    </source>
</evidence>
<reference evidence="2" key="1">
    <citation type="journal article" date="2014" name="Nat. Commun.">
        <title>The rainbow trout genome provides novel insights into evolution after whole-genome duplication in vertebrates.</title>
        <authorList>
            <person name="Berthelot C."/>
            <person name="Brunet F."/>
            <person name="Chalopin D."/>
            <person name="Juanchich A."/>
            <person name="Bernard M."/>
            <person name="Noel B."/>
            <person name="Bento P."/>
            <person name="Da Silva C."/>
            <person name="Labadie K."/>
            <person name="Alberti A."/>
            <person name="Aury J.M."/>
            <person name="Louis A."/>
            <person name="Dehais P."/>
            <person name="Bardou P."/>
            <person name="Montfort J."/>
            <person name="Klopp C."/>
            <person name="Cabau C."/>
            <person name="Gaspin C."/>
            <person name="Thorgaard G.H."/>
            <person name="Boussaha M."/>
            <person name="Quillet E."/>
            <person name="Guyomard R."/>
            <person name="Galiana D."/>
            <person name="Bobe J."/>
            <person name="Volff J.N."/>
            <person name="Genet C."/>
            <person name="Wincker P."/>
            <person name="Jaillon O."/>
            <person name="Roest Crollius H."/>
            <person name="Guiguen Y."/>
        </authorList>
    </citation>
    <scope>NUCLEOTIDE SEQUENCE [LARGE SCALE GENOMIC DNA]</scope>
</reference>
<dbReference type="PROSITE" id="PS50088">
    <property type="entry name" value="ANK_REPEAT"/>
    <property type="match status" value="4"/>
</dbReference>
<evidence type="ECO:0000313" key="3">
    <source>
        <dbReference type="Proteomes" id="UP000193380"/>
    </source>
</evidence>
<feature type="repeat" description="ANK" evidence="1">
    <location>
        <begin position="111"/>
        <end position="143"/>
    </location>
</feature>
<protein>
    <submittedName>
        <fullName evidence="2">Uncharacterized protein</fullName>
    </submittedName>
</protein>
<dbReference type="InterPro" id="IPR052771">
    <property type="entry name" value="Neurotrophin_sig_adaptor"/>
</dbReference>
<dbReference type="EMBL" id="FR911356">
    <property type="protein sequence ID" value="CDQ91083.1"/>
    <property type="molecule type" value="Genomic_DNA"/>
</dbReference>
<feature type="repeat" description="ANK" evidence="1">
    <location>
        <begin position="45"/>
        <end position="77"/>
    </location>
</feature>
<dbReference type="STRING" id="8022.A0A060YGN7"/>
<dbReference type="PaxDb" id="8022-A0A060YGN7"/>
<dbReference type="PRINTS" id="PR01415">
    <property type="entry name" value="ANKYRIN"/>
</dbReference>